<dbReference type="Proteomes" id="UP001194468">
    <property type="component" value="Unassembled WGS sequence"/>
</dbReference>
<gene>
    <name evidence="1" type="ORF">L210DRAFT_3459599</name>
</gene>
<protein>
    <submittedName>
        <fullName evidence="1">Uncharacterized protein</fullName>
    </submittedName>
</protein>
<evidence type="ECO:0000313" key="2">
    <source>
        <dbReference type="Proteomes" id="UP001194468"/>
    </source>
</evidence>
<name>A0AAD4G6M5_BOLED</name>
<reference evidence="1" key="1">
    <citation type="submission" date="2019-10" db="EMBL/GenBank/DDBJ databases">
        <authorList>
            <consortium name="DOE Joint Genome Institute"/>
            <person name="Kuo A."/>
            <person name="Miyauchi S."/>
            <person name="Kiss E."/>
            <person name="Drula E."/>
            <person name="Kohler A."/>
            <person name="Sanchez-Garcia M."/>
            <person name="Andreopoulos B."/>
            <person name="Barry K.W."/>
            <person name="Bonito G."/>
            <person name="Buee M."/>
            <person name="Carver A."/>
            <person name="Chen C."/>
            <person name="Cichocki N."/>
            <person name="Clum A."/>
            <person name="Culley D."/>
            <person name="Crous P.W."/>
            <person name="Fauchery L."/>
            <person name="Girlanda M."/>
            <person name="Hayes R."/>
            <person name="Keri Z."/>
            <person name="LaButti K."/>
            <person name="Lipzen A."/>
            <person name="Lombard V."/>
            <person name="Magnuson J."/>
            <person name="Maillard F."/>
            <person name="Morin E."/>
            <person name="Murat C."/>
            <person name="Nolan M."/>
            <person name="Ohm R."/>
            <person name="Pangilinan J."/>
            <person name="Pereira M."/>
            <person name="Perotto S."/>
            <person name="Peter M."/>
            <person name="Riley R."/>
            <person name="Sitrit Y."/>
            <person name="Stielow B."/>
            <person name="Szollosi G."/>
            <person name="Zifcakova L."/>
            <person name="Stursova M."/>
            <person name="Spatafora J.W."/>
            <person name="Tedersoo L."/>
            <person name="Vaario L.-M."/>
            <person name="Yamada A."/>
            <person name="Yan M."/>
            <person name="Wang P."/>
            <person name="Xu J."/>
            <person name="Bruns T."/>
            <person name="Baldrian P."/>
            <person name="Vilgalys R."/>
            <person name="Henrissat B."/>
            <person name="Grigoriev I.V."/>
            <person name="Hibbett D."/>
            <person name="Nagy L.G."/>
            <person name="Martin F.M."/>
        </authorList>
    </citation>
    <scope>NUCLEOTIDE SEQUENCE</scope>
    <source>
        <strain evidence="1">BED1</strain>
    </source>
</reference>
<evidence type="ECO:0000313" key="1">
    <source>
        <dbReference type="EMBL" id="KAF8421547.1"/>
    </source>
</evidence>
<comment type="caution">
    <text evidence="1">The sequence shown here is derived from an EMBL/GenBank/DDBJ whole genome shotgun (WGS) entry which is preliminary data.</text>
</comment>
<proteinExistence type="predicted"/>
<sequence>MSPPDFREMVNKTEKKLQDHVRRLLEAASSYFKTAKFTDVTSAMNHIVSATAIFRNNIKGPLEAHHITFDTLTKQLEGVFTAIAKDLEKIPPPDKAPGHAERGKMVDKILDDTEQALIKLASSYGIDEMAITTFLSALTPHVLTLMVTIGDINEQYPQLRSTLIFSVVVLLFPESWFLRPFLSVLGFGPIGPVRGSAAAWLQKRFWGAAVEPGSWSSFLQAAGMGVLPELAGFVIKAPLLISGVSAIAQYPLFRPKTPPSAKL</sequence>
<dbReference type="EMBL" id="WHUW01000139">
    <property type="protein sequence ID" value="KAF8421547.1"/>
    <property type="molecule type" value="Genomic_DNA"/>
</dbReference>
<dbReference type="AlphaFoldDB" id="A0AAD4G6M5"/>
<accession>A0AAD4G6M5</accession>
<organism evidence="1 2">
    <name type="scientific">Boletus edulis BED1</name>
    <dbReference type="NCBI Taxonomy" id="1328754"/>
    <lineage>
        <taxon>Eukaryota</taxon>
        <taxon>Fungi</taxon>
        <taxon>Dikarya</taxon>
        <taxon>Basidiomycota</taxon>
        <taxon>Agaricomycotina</taxon>
        <taxon>Agaricomycetes</taxon>
        <taxon>Agaricomycetidae</taxon>
        <taxon>Boletales</taxon>
        <taxon>Boletineae</taxon>
        <taxon>Boletaceae</taxon>
        <taxon>Boletoideae</taxon>
        <taxon>Boletus</taxon>
    </lineage>
</organism>
<reference evidence="1" key="2">
    <citation type="journal article" date="2020" name="Nat. Commun.">
        <title>Large-scale genome sequencing of mycorrhizal fungi provides insights into the early evolution of symbiotic traits.</title>
        <authorList>
            <person name="Miyauchi S."/>
            <person name="Kiss E."/>
            <person name="Kuo A."/>
            <person name="Drula E."/>
            <person name="Kohler A."/>
            <person name="Sanchez-Garcia M."/>
            <person name="Morin E."/>
            <person name="Andreopoulos B."/>
            <person name="Barry K.W."/>
            <person name="Bonito G."/>
            <person name="Buee M."/>
            <person name="Carver A."/>
            <person name="Chen C."/>
            <person name="Cichocki N."/>
            <person name="Clum A."/>
            <person name="Culley D."/>
            <person name="Crous P.W."/>
            <person name="Fauchery L."/>
            <person name="Girlanda M."/>
            <person name="Hayes R.D."/>
            <person name="Keri Z."/>
            <person name="LaButti K."/>
            <person name="Lipzen A."/>
            <person name="Lombard V."/>
            <person name="Magnuson J."/>
            <person name="Maillard F."/>
            <person name="Murat C."/>
            <person name="Nolan M."/>
            <person name="Ohm R.A."/>
            <person name="Pangilinan J."/>
            <person name="Pereira M.F."/>
            <person name="Perotto S."/>
            <person name="Peter M."/>
            <person name="Pfister S."/>
            <person name="Riley R."/>
            <person name="Sitrit Y."/>
            <person name="Stielow J.B."/>
            <person name="Szollosi G."/>
            <person name="Zifcakova L."/>
            <person name="Stursova M."/>
            <person name="Spatafora J.W."/>
            <person name="Tedersoo L."/>
            <person name="Vaario L.M."/>
            <person name="Yamada A."/>
            <person name="Yan M."/>
            <person name="Wang P."/>
            <person name="Xu J."/>
            <person name="Bruns T."/>
            <person name="Baldrian P."/>
            <person name="Vilgalys R."/>
            <person name="Dunand C."/>
            <person name="Henrissat B."/>
            <person name="Grigoriev I.V."/>
            <person name="Hibbett D."/>
            <person name="Nagy L.G."/>
            <person name="Martin F.M."/>
        </authorList>
    </citation>
    <scope>NUCLEOTIDE SEQUENCE</scope>
    <source>
        <strain evidence="1">BED1</strain>
    </source>
</reference>
<keyword evidence="2" id="KW-1185">Reference proteome</keyword>
<dbReference type="Gene3D" id="6.10.110.10">
    <property type="match status" value="1"/>
</dbReference>
<dbReference type="InterPro" id="IPR038213">
    <property type="entry name" value="IFI6/IFI27-like_sf"/>
</dbReference>